<feature type="domain" description="Aminotransferase class I/classII large" evidence="5">
    <location>
        <begin position="38"/>
        <end position="399"/>
    </location>
</feature>
<dbReference type="Pfam" id="PF00155">
    <property type="entry name" value="Aminotran_1_2"/>
    <property type="match status" value="1"/>
</dbReference>
<evidence type="ECO:0000313" key="6">
    <source>
        <dbReference type="EMBL" id="KAK4536411.1"/>
    </source>
</evidence>
<dbReference type="InterPro" id="IPR004839">
    <property type="entry name" value="Aminotransferase_I/II_large"/>
</dbReference>
<evidence type="ECO:0000313" key="7">
    <source>
        <dbReference type="Proteomes" id="UP001301350"/>
    </source>
</evidence>
<evidence type="ECO:0000256" key="4">
    <source>
        <dbReference type="ARBA" id="ARBA00022898"/>
    </source>
</evidence>
<organism evidence="6 7">
    <name type="scientific">Cyanidium caldarium</name>
    <name type="common">Red alga</name>
    <dbReference type="NCBI Taxonomy" id="2771"/>
    <lineage>
        <taxon>Eukaryota</taxon>
        <taxon>Rhodophyta</taxon>
        <taxon>Bangiophyceae</taxon>
        <taxon>Cyanidiales</taxon>
        <taxon>Cyanidiaceae</taxon>
        <taxon>Cyanidium</taxon>
    </lineage>
</organism>
<dbReference type="InterPro" id="IPR015424">
    <property type="entry name" value="PyrdxlP-dep_Trfase"/>
</dbReference>
<dbReference type="PANTHER" id="PTHR13693:SF77">
    <property type="entry name" value="8-AMINO-7-OXONONANOATE SYNTHASE"/>
    <property type="match status" value="1"/>
</dbReference>
<dbReference type="Proteomes" id="UP001301350">
    <property type="component" value="Unassembled WGS sequence"/>
</dbReference>
<dbReference type="InterPro" id="IPR050087">
    <property type="entry name" value="AON_synthase_class-II"/>
</dbReference>
<keyword evidence="7" id="KW-1185">Reference proteome</keyword>
<accession>A0AAV9IWG8</accession>
<comment type="cofactor">
    <cofactor evidence="1">
        <name>pyridoxal 5'-phosphate</name>
        <dbReference type="ChEBI" id="CHEBI:597326"/>
    </cofactor>
</comment>
<reference evidence="6 7" key="1">
    <citation type="submission" date="2022-07" db="EMBL/GenBank/DDBJ databases">
        <title>Genome-wide signatures of adaptation to extreme environments.</title>
        <authorList>
            <person name="Cho C.H."/>
            <person name="Yoon H.S."/>
        </authorList>
    </citation>
    <scope>NUCLEOTIDE SEQUENCE [LARGE SCALE GENOMIC DNA]</scope>
    <source>
        <strain evidence="6 7">DBV 063 E5</strain>
    </source>
</reference>
<dbReference type="AlphaFoldDB" id="A0AAV9IWG8"/>
<sequence length="434" mass="48221">MRSIEDILEERLASRRERGLLRRLAPPTASASSSLENDFASNDYLGLSRDEQVRQRTATLYAAAVSGNSGAPNGATGSRLLTGDSAAAQQLEKYLAQVHGSEAALVFPSGFACNVGLFSSICRAQQDWLVLDERAHASMIDGGRLSRAREVVTFRHNSLPDLEQQLRRLTASRRHDDDSVAVVGVESCYSMDGDLLTDTARLLDTCRRYQAYVVVDEAHSVGLHGPQGRGLLYAHRHHPALLARVITFGKAVGQHGAALLGSQRLVDFALNYARPLIYSTALPLHALYAIRASYELLLSAEGDRRRTTWTQRVRYFVQLARQLAMDDEPALEFLLNDSSPIQAMVVPGNEACTRLAALLNKHGFATFPIRSPTVSPGRERLRVVIHAHNTESSIRRFLQCVLREMRQARHEQLIRVMVQRDEDTLQAVPPRTRL</sequence>
<evidence type="ECO:0000256" key="2">
    <source>
        <dbReference type="ARBA" id="ARBA00010008"/>
    </source>
</evidence>
<dbReference type="InterPro" id="IPR015421">
    <property type="entry name" value="PyrdxlP-dep_Trfase_major"/>
</dbReference>
<comment type="caution">
    <text evidence="6">The sequence shown here is derived from an EMBL/GenBank/DDBJ whole genome shotgun (WGS) entry which is preliminary data.</text>
</comment>
<dbReference type="Gene3D" id="3.40.640.10">
    <property type="entry name" value="Type I PLP-dependent aspartate aminotransferase-like (Major domain)"/>
    <property type="match status" value="1"/>
</dbReference>
<evidence type="ECO:0000256" key="3">
    <source>
        <dbReference type="ARBA" id="ARBA00022679"/>
    </source>
</evidence>
<keyword evidence="3" id="KW-0808">Transferase</keyword>
<dbReference type="EMBL" id="JANCYW010000008">
    <property type="protein sequence ID" value="KAK4536411.1"/>
    <property type="molecule type" value="Genomic_DNA"/>
</dbReference>
<proteinExistence type="inferred from homology"/>
<dbReference type="Gene3D" id="3.90.1150.10">
    <property type="entry name" value="Aspartate Aminotransferase, domain 1"/>
    <property type="match status" value="1"/>
</dbReference>
<dbReference type="GO" id="GO:0009102">
    <property type="term" value="P:biotin biosynthetic process"/>
    <property type="evidence" value="ECO:0007669"/>
    <property type="project" value="TreeGrafter"/>
</dbReference>
<dbReference type="SUPFAM" id="SSF53383">
    <property type="entry name" value="PLP-dependent transferases"/>
    <property type="match status" value="1"/>
</dbReference>
<evidence type="ECO:0000259" key="5">
    <source>
        <dbReference type="Pfam" id="PF00155"/>
    </source>
</evidence>
<protein>
    <recommendedName>
        <fullName evidence="5">Aminotransferase class I/classII large domain-containing protein</fullName>
    </recommendedName>
</protein>
<keyword evidence="4" id="KW-0663">Pyridoxal phosphate</keyword>
<comment type="similarity">
    <text evidence="2">Belongs to the class-II pyridoxal-phosphate-dependent aminotransferase family. BioF subfamily.</text>
</comment>
<name>A0AAV9IWG8_CYACA</name>
<evidence type="ECO:0000256" key="1">
    <source>
        <dbReference type="ARBA" id="ARBA00001933"/>
    </source>
</evidence>
<dbReference type="GO" id="GO:0030170">
    <property type="term" value="F:pyridoxal phosphate binding"/>
    <property type="evidence" value="ECO:0007669"/>
    <property type="project" value="InterPro"/>
</dbReference>
<dbReference type="PANTHER" id="PTHR13693">
    <property type="entry name" value="CLASS II AMINOTRANSFERASE/8-AMINO-7-OXONONANOATE SYNTHASE"/>
    <property type="match status" value="1"/>
</dbReference>
<dbReference type="InterPro" id="IPR015422">
    <property type="entry name" value="PyrdxlP-dep_Trfase_small"/>
</dbReference>
<dbReference type="GO" id="GO:0016740">
    <property type="term" value="F:transferase activity"/>
    <property type="evidence" value="ECO:0007669"/>
    <property type="project" value="UniProtKB-KW"/>
</dbReference>
<gene>
    <name evidence="6" type="ORF">CDCA_CDCA08G2436</name>
</gene>